<sequence length="103" mass="11894">MKKDKEKIQIENEIHAMHGVTKQQILEDFEEFKAYLHQKISVGKKLGLDDSKITKSAAILGDYLAKHEEPHNAEEKLLQELWRIADENEKQHLAQLLVKLAGH</sequence>
<proteinExistence type="predicted"/>
<evidence type="ECO:0000313" key="1">
    <source>
        <dbReference type="EMBL" id="KXZ22710.1"/>
    </source>
</evidence>
<evidence type="ECO:0000313" key="2">
    <source>
        <dbReference type="Proteomes" id="UP000075430"/>
    </source>
</evidence>
<protein>
    <recommendedName>
        <fullName evidence="3">DUF3243 domain-containing protein</fullName>
    </recommendedName>
</protein>
<dbReference type="InterPro" id="IPR038292">
    <property type="entry name" value="YmfJ/YflH_sf"/>
</dbReference>
<dbReference type="AlphaFoldDB" id="A0A150FCZ7"/>
<dbReference type="Gene3D" id="1.10.760.20">
    <property type="entry name" value="Protein of unknown function DUF3243"/>
    <property type="match status" value="1"/>
</dbReference>
<comment type="caution">
    <text evidence="1">The sequence shown here is derived from an EMBL/GenBank/DDBJ whole genome shotgun (WGS) entry which is preliminary data.</text>
</comment>
<dbReference type="RefSeq" id="WP_061520300.1">
    <property type="nucleotide sequence ID" value="NZ_JANBMN010000041.1"/>
</dbReference>
<gene>
    <name evidence="1" type="ORF">AXI58_08015</name>
</gene>
<keyword evidence="2" id="KW-1185">Reference proteome</keyword>
<reference evidence="2" key="1">
    <citation type="submission" date="2016-02" db="EMBL/GenBank/DDBJ databases">
        <authorList>
            <person name="Dunlap C."/>
        </authorList>
    </citation>
    <scope>NUCLEOTIDE SEQUENCE [LARGE SCALE GENOMIC DNA]</scope>
    <source>
        <strain evidence="2">NRRL B-41092</strain>
    </source>
</reference>
<evidence type="ECO:0008006" key="3">
    <source>
        <dbReference type="Google" id="ProtNLM"/>
    </source>
</evidence>
<accession>A0A150FCZ7</accession>
<dbReference type="EMBL" id="LSBA01000004">
    <property type="protein sequence ID" value="KXZ22710.1"/>
    <property type="molecule type" value="Genomic_DNA"/>
</dbReference>
<dbReference type="InterPro" id="IPR021637">
    <property type="entry name" value="DUF3243"/>
</dbReference>
<organism evidence="1 2">
    <name type="scientific">Bacillus nakamurai</name>
    <dbReference type="NCBI Taxonomy" id="1793963"/>
    <lineage>
        <taxon>Bacteria</taxon>
        <taxon>Bacillati</taxon>
        <taxon>Bacillota</taxon>
        <taxon>Bacilli</taxon>
        <taxon>Bacillales</taxon>
        <taxon>Bacillaceae</taxon>
        <taxon>Bacillus</taxon>
    </lineage>
</organism>
<name>A0A150FCZ7_9BACI</name>
<dbReference type="STRING" id="1793963.AXI58_08015"/>
<dbReference type="Pfam" id="PF11588">
    <property type="entry name" value="DUF3243"/>
    <property type="match status" value="1"/>
</dbReference>
<dbReference type="Proteomes" id="UP000075430">
    <property type="component" value="Unassembled WGS sequence"/>
</dbReference>
<dbReference type="OrthoDB" id="2418090at2"/>